<dbReference type="OrthoDB" id="4267316at2759"/>
<dbReference type="EMBL" id="APWK03000044">
    <property type="protein sequence ID" value="PHH53436.1"/>
    <property type="molecule type" value="Genomic_DNA"/>
</dbReference>
<gene>
    <name evidence="1" type="ORF">CFIMG_008216RA00001</name>
</gene>
<evidence type="ECO:0000313" key="2">
    <source>
        <dbReference type="Proteomes" id="UP000222788"/>
    </source>
</evidence>
<sequence>MEDSGVRQLDFAPQNVLLVGPEVVEAARMPRVIPVDFNVSTVFGQLIRNKTHHKNRLPNSSQYLVLLTTHFLGLAEVSLGAHSRVWWAAGVSEHKIRTTNDLAQFAPPNHDGKRSSDFMKSFRNTI</sequence>
<name>A0A2C5X5T1_9PEZI</name>
<comment type="caution">
    <text evidence="1">The sequence shown here is derived from an EMBL/GenBank/DDBJ whole genome shotgun (WGS) entry which is preliminary data.</text>
</comment>
<proteinExistence type="predicted"/>
<accession>A0A2C5X5T1</accession>
<protein>
    <submittedName>
        <fullName evidence="1">Uncharacterized protein</fullName>
    </submittedName>
</protein>
<reference evidence="1 2" key="1">
    <citation type="journal article" date="2013" name="Fungal Biol.">
        <title>Analysis of microsatellite markers in the genome of the plant pathogen Ceratocystis fimbriata.</title>
        <authorList>
            <person name="Simpson M.C."/>
            <person name="Wilken P.M."/>
            <person name="Coetzee M.P."/>
            <person name="Wingfield M.J."/>
            <person name="Wingfield B.D."/>
        </authorList>
    </citation>
    <scope>NUCLEOTIDE SEQUENCE [LARGE SCALE GENOMIC DNA]</scope>
    <source>
        <strain evidence="1 2">CBS 114723</strain>
    </source>
</reference>
<reference evidence="1 2" key="2">
    <citation type="journal article" date="2013" name="IMA Fungus">
        <title>IMA Genome-F 1: Ceratocystis fimbriata: Draft nuclear genome sequence for the plant pathogen, Ceratocystis fimbriata.</title>
        <authorList>
            <person name="Wilken P.M."/>
            <person name="Steenkamp E.T."/>
            <person name="Wingfield M.J."/>
            <person name="de Beer Z.W."/>
            <person name="Wingfield B.D."/>
        </authorList>
    </citation>
    <scope>NUCLEOTIDE SEQUENCE [LARGE SCALE GENOMIC DNA]</scope>
    <source>
        <strain evidence="1 2">CBS 114723</strain>
    </source>
</reference>
<organism evidence="1 2">
    <name type="scientific">Ceratocystis fimbriata CBS 114723</name>
    <dbReference type="NCBI Taxonomy" id="1035309"/>
    <lineage>
        <taxon>Eukaryota</taxon>
        <taxon>Fungi</taxon>
        <taxon>Dikarya</taxon>
        <taxon>Ascomycota</taxon>
        <taxon>Pezizomycotina</taxon>
        <taxon>Sordariomycetes</taxon>
        <taxon>Hypocreomycetidae</taxon>
        <taxon>Microascales</taxon>
        <taxon>Ceratocystidaceae</taxon>
        <taxon>Ceratocystis</taxon>
    </lineage>
</organism>
<evidence type="ECO:0000313" key="1">
    <source>
        <dbReference type="EMBL" id="PHH53436.1"/>
    </source>
</evidence>
<keyword evidence="2" id="KW-1185">Reference proteome</keyword>
<dbReference type="AlphaFoldDB" id="A0A2C5X5T1"/>
<dbReference type="Proteomes" id="UP000222788">
    <property type="component" value="Unassembled WGS sequence"/>
</dbReference>